<organism evidence="1 2">
    <name type="scientific">Rhodohalobacter sulfatireducens</name>
    <dbReference type="NCBI Taxonomy" id="2911366"/>
    <lineage>
        <taxon>Bacteria</taxon>
        <taxon>Pseudomonadati</taxon>
        <taxon>Balneolota</taxon>
        <taxon>Balneolia</taxon>
        <taxon>Balneolales</taxon>
        <taxon>Balneolaceae</taxon>
        <taxon>Rhodohalobacter</taxon>
    </lineage>
</organism>
<dbReference type="RefSeq" id="WP_237852880.1">
    <property type="nucleotide sequence ID" value="NZ_JAKLWS010000005.1"/>
</dbReference>
<reference evidence="1" key="2">
    <citation type="submission" date="2024-05" db="EMBL/GenBank/DDBJ databases">
        <title>Rhodohalobacter halophilus gen. nov., sp. nov., a moderately halophilic member of the family Balneolaceae.</title>
        <authorList>
            <person name="Xia J."/>
        </authorList>
    </citation>
    <scope>NUCLEOTIDE SEQUENCE</scope>
    <source>
        <strain evidence="1">WB101</strain>
    </source>
</reference>
<dbReference type="Proteomes" id="UP001165366">
    <property type="component" value="Unassembled WGS sequence"/>
</dbReference>
<reference evidence="1" key="1">
    <citation type="submission" date="2022-01" db="EMBL/GenBank/DDBJ databases">
        <authorList>
            <person name="Wang Y."/>
        </authorList>
    </citation>
    <scope>NUCLEOTIDE SEQUENCE</scope>
    <source>
        <strain evidence="1">WB101</strain>
    </source>
</reference>
<evidence type="ECO:0000313" key="1">
    <source>
        <dbReference type="EMBL" id="MCG2588035.1"/>
    </source>
</evidence>
<dbReference type="Gene3D" id="2.160.20.10">
    <property type="entry name" value="Single-stranded right-handed beta-helix, Pectin lyase-like"/>
    <property type="match status" value="1"/>
</dbReference>
<dbReference type="SUPFAM" id="SSF51126">
    <property type="entry name" value="Pectin lyase-like"/>
    <property type="match status" value="1"/>
</dbReference>
<dbReference type="InterPro" id="IPR012334">
    <property type="entry name" value="Pectin_lyas_fold"/>
</dbReference>
<proteinExistence type="predicted"/>
<gene>
    <name evidence="1" type="ORF">L6773_05630</name>
</gene>
<evidence type="ECO:0000313" key="2">
    <source>
        <dbReference type="Proteomes" id="UP001165366"/>
    </source>
</evidence>
<dbReference type="InterPro" id="IPR011050">
    <property type="entry name" value="Pectin_lyase_fold/virulence"/>
</dbReference>
<name>A0ABS9KB25_9BACT</name>
<comment type="caution">
    <text evidence="1">The sequence shown here is derived from an EMBL/GenBank/DDBJ whole genome shotgun (WGS) entry which is preliminary data.</text>
</comment>
<protein>
    <submittedName>
        <fullName evidence="1">Right-handed parallel beta-helix repeat-containing protein</fullName>
    </submittedName>
</protein>
<dbReference type="EMBL" id="JAKLWS010000005">
    <property type="protein sequence ID" value="MCG2588035.1"/>
    <property type="molecule type" value="Genomic_DNA"/>
</dbReference>
<sequence length="370" mass="40738">MKLYLSLGLLSLIFIESCSDTGSSGQVKLYPGDNFQQANDNFPAGTVFVIANGVHQKQRVHNPKSGNVWLGEKGAIMDGLNSITAAFTGKAVNVSIQGVEIRNYVDNGIYFDAGEKVSFKRLRITDTGSGTGELNGAIRLNDVSDITVSHSYFARVSSAILPSYCEGPILIDWNTGINIGRNFVQLGKCRGENIRIEYNTMERKGDYLRPGARDVEDWISIYRSSGTTDNPIQVRYNRARGHGHSKYGSFIMLGDAGGKHQLAYGNVGVTPGQVGIGIAGGEDIKVDSNILYSDEWRDSNIALYSADYSEPEPCNNHIITNNRSLWYNRTGVQNNLWTDQDCNPILDNNTYPDYSLNHSIWESSKAARGN</sequence>
<keyword evidence="2" id="KW-1185">Reference proteome</keyword>
<accession>A0ABS9KB25</accession>